<dbReference type="EMBL" id="BJWL01000013">
    <property type="protein sequence ID" value="GFY98964.1"/>
    <property type="molecule type" value="Genomic_DNA"/>
</dbReference>
<evidence type="ECO:0000313" key="1">
    <source>
        <dbReference type="EMBL" id="GFY98964.1"/>
    </source>
</evidence>
<proteinExistence type="predicted"/>
<keyword evidence="2" id="KW-1185">Reference proteome</keyword>
<sequence>MLSQLSASLSHCSPLATALHLRPPPPPFLFSAATNSLRNFQFSPSNFQKSRSIPFPLCDVVSKSSGISMDSPMITAASSVDSVADKLKKQSLVDEKVKSNLEDLTWDHSFVRELPGDPRNDNFPREVDLASYLSWALFPFTIRVVIR</sequence>
<protein>
    <submittedName>
        <fullName evidence="1">Uncharacterized protein</fullName>
    </submittedName>
</protein>
<dbReference type="OrthoDB" id="1746090at2759"/>
<accession>A0A7J0FJT5</accession>
<organism evidence="1 2">
    <name type="scientific">Actinidia rufa</name>
    <dbReference type="NCBI Taxonomy" id="165716"/>
    <lineage>
        <taxon>Eukaryota</taxon>
        <taxon>Viridiplantae</taxon>
        <taxon>Streptophyta</taxon>
        <taxon>Embryophyta</taxon>
        <taxon>Tracheophyta</taxon>
        <taxon>Spermatophyta</taxon>
        <taxon>Magnoliopsida</taxon>
        <taxon>eudicotyledons</taxon>
        <taxon>Gunneridae</taxon>
        <taxon>Pentapetalae</taxon>
        <taxon>asterids</taxon>
        <taxon>Ericales</taxon>
        <taxon>Actinidiaceae</taxon>
        <taxon>Actinidia</taxon>
    </lineage>
</organism>
<evidence type="ECO:0000313" key="2">
    <source>
        <dbReference type="Proteomes" id="UP000585474"/>
    </source>
</evidence>
<dbReference type="Proteomes" id="UP000585474">
    <property type="component" value="Unassembled WGS sequence"/>
</dbReference>
<comment type="caution">
    <text evidence="1">The sequence shown here is derived from an EMBL/GenBank/DDBJ whole genome shotgun (WGS) entry which is preliminary data.</text>
</comment>
<reference evidence="1 2" key="1">
    <citation type="submission" date="2019-07" db="EMBL/GenBank/DDBJ databases">
        <title>De Novo Assembly of kiwifruit Actinidia rufa.</title>
        <authorList>
            <person name="Sugita-Konishi S."/>
            <person name="Sato K."/>
            <person name="Mori E."/>
            <person name="Abe Y."/>
            <person name="Kisaki G."/>
            <person name="Hamano K."/>
            <person name="Suezawa K."/>
            <person name="Otani M."/>
            <person name="Fukuda T."/>
            <person name="Manabe T."/>
            <person name="Gomi K."/>
            <person name="Tabuchi M."/>
            <person name="Akimitsu K."/>
            <person name="Kataoka I."/>
        </authorList>
    </citation>
    <scope>NUCLEOTIDE SEQUENCE [LARGE SCALE GENOMIC DNA]</scope>
    <source>
        <strain evidence="2">cv. Fuchu</strain>
    </source>
</reference>
<gene>
    <name evidence="1" type="ORF">Acr_13g0003650</name>
</gene>
<name>A0A7J0FJT5_9ERIC</name>
<dbReference type="AlphaFoldDB" id="A0A7J0FJT5"/>